<feature type="compositionally biased region" description="Acidic residues" evidence="1">
    <location>
        <begin position="278"/>
        <end position="291"/>
    </location>
</feature>
<accession>A0A5C3KY20</accession>
<feature type="region of interest" description="Disordered" evidence="1">
    <location>
        <begin position="272"/>
        <end position="291"/>
    </location>
</feature>
<proteinExistence type="predicted"/>
<protein>
    <submittedName>
        <fullName evidence="2">Uncharacterized protein</fullName>
    </submittedName>
</protein>
<dbReference type="OrthoDB" id="3268127at2759"/>
<evidence type="ECO:0000313" key="3">
    <source>
        <dbReference type="Proteomes" id="UP000307440"/>
    </source>
</evidence>
<evidence type="ECO:0000256" key="1">
    <source>
        <dbReference type="SAM" id="MobiDB-lite"/>
    </source>
</evidence>
<feature type="region of interest" description="Disordered" evidence="1">
    <location>
        <begin position="417"/>
        <end position="466"/>
    </location>
</feature>
<keyword evidence="3" id="KW-1185">Reference proteome</keyword>
<name>A0A5C3KY20_COPMA</name>
<feature type="compositionally biased region" description="Acidic residues" evidence="1">
    <location>
        <begin position="106"/>
        <end position="119"/>
    </location>
</feature>
<organism evidence="2 3">
    <name type="scientific">Coprinopsis marcescibilis</name>
    <name type="common">Agaric fungus</name>
    <name type="synonym">Psathyrella marcescibilis</name>
    <dbReference type="NCBI Taxonomy" id="230819"/>
    <lineage>
        <taxon>Eukaryota</taxon>
        <taxon>Fungi</taxon>
        <taxon>Dikarya</taxon>
        <taxon>Basidiomycota</taxon>
        <taxon>Agaricomycotina</taxon>
        <taxon>Agaricomycetes</taxon>
        <taxon>Agaricomycetidae</taxon>
        <taxon>Agaricales</taxon>
        <taxon>Agaricineae</taxon>
        <taxon>Psathyrellaceae</taxon>
        <taxon>Coprinopsis</taxon>
    </lineage>
</organism>
<feature type="region of interest" description="Disordered" evidence="1">
    <location>
        <begin position="346"/>
        <end position="367"/>
    </location>
</feature>
<dbReference type="AlphaFoldDB" id="A0A5C3KY20"/>
<dbReference type="Proteomes" id="UP000307440">
    <property type="component" value="Unassembled WGS sequence"/>
</dbReference>
<feature type="compositionally biased region" description="Polar residues" evidence="1">
    <location>
        <begin position="10"/>
        <end position="25"/>
    </location>
</feature>
<gene>
    <name evidence="2" type="ORF">FA15DRAFT_668572</name>
</gene>
<dbReference type="EMBL" id="ML210187">
    <property type="protein sequence ID" value="TFK25342.1"/>
    <property type="molecule type" value="Genomic_DNA"/>
</dbReference>
<feature type="compositionally biased region" description="Gly residues" evidence="1">
    <location>
        <begin position="167"/>
        <end position="176"/>
    </location>
</feature>
<feature type="compositionally biased region" description="Polar residues" evidence="1">
    <location>
        <begin position="348"/>
        <end position="357"/>
    </location>
</feature>
<sequence length="491" mass="54084">MQTPGPAFSTPFSTPGPSNTLSFTPGSGFPNPFNSHNSGVGLTWGLGQPPSTVEKPAAADVTFGGSASCKGSNGAGMPGRAKKTRYRSYRPANSSPLTRLPNDYADHDDDEMDDEDVEDLGGHEPSSPLGRMSTFTIGSGGSGGSSRRSNENDSPLLARRRAQYKSTGGGIPGGGTSRRSSYGDTLSRRAVIESSSSPVRPLSSPPIASLFRGGGGGGLPTTPEDPQRAFLRERFKRRCFERATKARENAVKAKRRDCGELGAWNRRRKNANTVGDDAGMEEEDSDLESDTEEIMNDELFRRIMLNVNRKWQHSNRVSFQNEVGSSLDPDMEDVTRWEQELTVPGTATWPSSPAQIQSSTSAATIPPSSSTIGDILSFKTPLTALGPTTPVIDEVEEFDPAEWEDAELDAYAEEYARLMEEEVHQQQQHEQEQQEQHEQREQQSRYEQQQQHFQQTTLPQQYQDTLVGLEDIPEEELFGTWNWENDVDMDV</sequence>
<feature type="region of interest" description="Disordered" evidence="1">
    <location>
        <begin position="1"/>
        <end position="228"/>
    </location>
</feature>
<feature type="compositionally biased region" description="Low complexity" evidence="1">
    <location>
        <begin position="445"/>
        <end position="463"/>
    </location>
</feature>
<feature type="compositionally biased region" description="Low complexity" evidence="1">
    <location>
        <begin position="358"/>
        <end position="367"/>
    </location>
</feature>
<feature type="compositionally biased region" description="Low complexity" evidence="1">
    <location>
        <begin position="194"/>
        <end position="206"/>
    </location>
</feature>
<reference evidence="2 3" key="1">
    <citation type="journal article" date="2019" name="Nat. Ecol. Evol.">
        <title>Megaphylogeny resolves global patterns of mushroom evolution.</title>
        <authorList>
            <person name="Varga T."/>
            <person name="Krizsan K."/>
            <person name="Foldi C."/>
            <person name="Dima B."/>
            <person name="Sanchez-Garcia M."/>
            <person name="Sanchez-Ramirez S."/>
            <person name="Szollosi G.J."/>
            <person name="Szarkandi J.G."/>
            <person name="Papp V."/>
            <person name="Albert L."/>
            <person name="Andreopoulos W."/>
            <person name="Angelini C."/>
            <person name="Antonin V."/>
            <person name="Barry K.W."/>
            <person name="Bougher N.L."/>
            <person name="Buchanan P."/>
            <person name="Buyck B."/>
            <person name="Bense V."/>
            <person name="Catcheside P."/>
            <person name="Chovatia M."/>
            <person name="Cooper J."/>
            <person name="Damon W."/>
            <person name="Desjardin D."/>
            <person name="Finy P."/>
            <person name="Geml J."/>
            <person name="Haridas S."/>
            <person name="Hughes K."/>
            <person name="Justo A."/>
            <person name="Karasinski D."/>
            <person name="Kautmanova I."/>
            <person name="Kiss B."/>
            <person name="Kocsube S."/>
            <person name="Kotiranta H."/>
            <person name="LaButti K.M."/>
            <person name="Lechner B.E."/>
            <person name="Liimatainen K."/>
            <person name="Lipzen A."/>
            <person name="Lukacs Z."/>
            <person name="Mihaltcheva S."/>
            <person name="Morgado L.N."/>
            <person name="Niskanen T."/>
            <person name="Noordeloos M.E."/>
            <person name="Ohm R.A."/>
            <person name="Ortiz-Santana B."/>
            <person name="Ovrebo C."/>
            <person name="Racz N."/>
            <person name="Riley R."/>
            <person name="Savchenko A."/>
            <person name="Shiryaev A."/>
            <person name="Soop K."/>
            <person name="Spirin V."/>
            <person name="Szebenyi C."/>
            <person name="Tomsovsky M."/>
            <person name="Tulloss R.E."/>
            <person name="Uehling J."/>
            <person name="Grigoriev I.V."/>
            <person name="Vagvolgyi C."/>
            <person name="Papp T."/>
            <person name="Martin F.M."/>
            <person name="Miettinen O."/>
            <person name="Hibbett D.S."/>
            <person name="Nagy L.G."/>
        </authorList>
    </citation>
    <scope>NUCLEOTIDE SEQUENCE [LARGE SCALE GENOMIC DNA]</scope>
    <source>
        <strain evidence="2 3">CBS 121175</strain>
    </source>
</reference>
<evidence type="ECO:0000313" key="2">
    <source>
        <dbReference type="EMBL" id="TFK25342.1"/>
    </source>
</evidence>
<feature type="compositionally biased region" description="Basic and acidic residues" evidence="1">
    <location>
        <begin position="417"/>
        <end position="444"/>
    </location>
</feature>